<keyword evidence="2" id="KW-0472">Membrane</keyword>
<organism evidence="3 4">
    <name type="scientific">Roseovarius faecimaris</name>
    <dbReference type="NCBI Taxonomy" id="2494550"/>
    <lineage>
        <taxon>Bacteria</taxon>
        <taxon>Pseudomonadati</taxon>
        <taxon>Pseudomonadota</taxon>
        <taxon>Alphaproteobacteria</taxon>
        <taxon>Rhodobacterales</taxon>
        <taxon>Roseobacteraceae</taxon>
        <taxon>Roseovarius</taxon>
    </lineage>
</organism>
<feature type="transmembrane region" description="Helical" evidence="2">
    <location>
        <begin position="219"/>
        <end position="243"/>
    </location>
</feature>
<keyword evidence="2" id="KW-1133">Transmembrane helix</keyword>
<dbReference type="Pfam" id="PF00805">
    <property type="entry name" value="Pentapeptide"/>
    <property type="match status" value="1"/>
</dbReference>
<evidence type="ECO:0000313" key="3">
    <source>
        <dbReference type="EMBL" id="QGX98668.1"/>
    </source>
</evidence>
<dbReference type="KEGG" id="rom:EI983_10450"/>
<keyword evidence="2" id="KW-0812">Transmembrane</keyword>
<name>A0A6I6J1N6_9RHOB</name>
<dbReference type="Proteomes" id="UP000428330">
    <property type="component" value="Chromosome"/>
</dbReference>
<dbReference type="Gene3D" id="2.160.20.80">
    <property type="entry name" value="E3 ubiquitin-protein ligase SopA"/>
    <property type="match status" value="2"/>
</dbReference>
<keyword evidence="4" id="KW-1185">Reference proteome</keyword>
<feature type="transmembrane region" description="Helical" evidence="2">
    <location>
        <begin position="36"/>
        <end position="58"/>
    </location>
</feature>
<gene>
    <name evidence="3" type="ORF">EI983_10450</name>
</gene>
<accession>A0A6I6J1N6</accession>
<keyword evidence="1" id="KW-0677">Repeat</keyword>
<dbReference type="OrthoDB" id="7837851at2"/>
<evidence type="ECO:0000313" key="4">
    <source>
        <dbReference type="Proteomes" id="UP000428330"/>
    </source>
</evidence>
<protein>
    <submittedName>
        <fullName evidence="3">Pentapeptide repeat-containing protein</fullName>
    </submittedName>
</protein>
<evidence type="ECO:0000256" key="2">
    <source>
        <dbReference type="SAM" id="Phobius"/>
    </source>
</evidence>
<feature type="transmembrane region" description="Helical" evidence="2">
    <location>
        <begin position="181"/>
        <end position="207"/>
    </location>
</feature>
<feature type="transmembrane region" description="Helical" evidence="2">
    <location>
        <begin position="78"/>
        <end position="99"/>
    </location>
</feature>
<dbReference type="AlphaFoldDB" id="A0A6I6J1N6"/>
<proteinExistence type="predicted"/>
<feature type="transmembrane region" description="Helical" evidence="2">
    <location>
        <begin position="154"/>
        <end position="175"/>
    </location>
</feature>
<dbReference type="PANTHER" id="PTHR47485:SF1">
    <property type="entry name" value="THYLAKOID LUMENAL 17.4 KDA PROTEIN, CHLOROPLASTIC"/>
    <property type="match status" value="1"/>
</dbReference>
<dbReference type="PANTHER" id="PTHR47485">
    <property type="entry name" value="THYLAKOID LUMENAL 17.4 KDA PROTEIN, CHLOROPLASTIC"/>
    <property type="match status" value="1"/>
</dbReference>
<dbReference type="SUPFAM" id="SSF141571">
    <property type="entry name" value="Pentapeptide repeat-like"/>
    <property type="match status" value="2"/>
</dbReference>
<evidence type="ECO:0000256" key="1">
    <source>
        <dbReference type="ARBA" id="ARBA00022737"/>
    </source>
</evidence>
<sequence length="633" mass="71095">MQTDRYIIPKGLCPMADLPDDIARINALTSNARNTWFALLGVLVFVGITLMGVEHIDFYGVGRATELPLVNVDVPTRYFFVAAPILTAAIYGYFHLYLIRLWDVLGKADPVHQGQPLGDVVSPWLVTDAALHLRRRLRDDACTTPRTLEAAAMALNFLLAWGFGPLVLGLLWWQSMPAREFLWITLVATLALIVVLITGTASLAMLILRMRPSNSGQQINLWSTVPAMSAFLIIAPALLIFAFQRTEGPTEYLADLVLIGEDIVERPEGWLPYAIARDEFRDNWCRRKGIKAADCLDLGDREQSFKDEWRSRRSSSFADFQRPSWDGPFQKKPDLRNAVLISAYLVGANLSLIDLAGSEFWDANLEGADLSKANLSFTDFRNAELATASLRSTNILHASFVRTNLVDTHITFAKIESTVFWYANLTRTSFNNSQITNTTFFDTSLNSVDFSSSGMKEVNFGDVTLTSANFKFSYLDDVSFGHAKMANTVFDFSYLAGSLDTPTFFAEINLDGATNFGGAMRNLIVDKIDFDERTDFRNAFLDKSVSFSPDFAAQMGTPLNRPCQWVTTHLSDEEYFSLWRWWIERSPELIYWDQIAPPEWRNVPRLTPEDIAELGLTDCTWKTGPMPGAEASE</sequence>
<dbReference type="EMBL" id="CP034348">
    <property type="protein sequence ID" value="QGX98668.1"/>
    <property type="molecule type" value="Genomic_DNA"/>
</dbReference>
<dbReference type="InterPro" id="IPR001646">
    <property type="entry name" value="5peptide_repeat"/>
</dbReference>
<reference evidence="4" key="1">
    <citation type="submission" date="2018-12" db="EMBL/GenBank/DDBJ databases">
        <title>Complete genome sequence of Roseovarius sp. MME-070.</title>
        <authorList>
            <person name="Nam Y.-D."/>
            <person name="Kang J."/>
            <person name="Chung W.-H."/>
            <person name="Park Y.S."/>
        </authorList>
    </citation>
    <scope>NUCLEOTIDE SEQUENCE [LARGE SCALE GENOMIC DNA]</scope>
    <source>
        <strain evidence="4">MME-070</strain>
    </source>
</reference>